<dbReference type="CDD" id="cd11874">
    <property type="entry name" value="SH3_CD2AP-like_2"/>
    <property type="match status" value="1"/>
</dbReference>
<dbReference type="InterPro" id="IPR035468">
    <property type="entry name" value="SH3D21_SH3"/>
</dbReference>
<feature type="compositionally biased region" description="Polar residues" evidence="3">
    <location>
        <begin position="307"/>
        <end position="320"/>
    </location>
</feature>
<dbReference type="InterPro" id="IPR036028">
    <property type="entry name" value="SH3-like_dom_sf"/>
</dbReference>
<organism evidence="5 6">
    <name type="scientific">Gadus morhua</name>
    <name type="common">Atlantic cod</name>
    <dbReference type="NCBI Taxonomy" id="8049"/>
    <lineage>
        <taxon>Eukaryota</taxon>
        <taxon>Metazoa</taxon>
        <taxon>Chordata</taxon>
        <taxon>Craniata</taxon>
        <taxon>Vertebrata</taxon>
        <taxon>Euteleostomi</taxon>
        <taxon>Actinopterygii</taxon>
        <taxon>Neopterygii</taxon>
        <taxon>Teleostei</taxon>
        <taxon>Neoteleostei</taxon>
        <taxon>Acanthomorphata</taxon>
        <taxon>Zeiogadaria</taxon>
        <taxon>Gadariae</taxon>
        <taxon>Gadiformes</taxon>
        <taxon>Gadoidei</taxon>
        <taxon>Gadidae</taxon>
        <taxon>Gadus</taxon>
    </lineage>
</organism>
<dbReference type="AlphaFoldDB" id="A0A8C4Z8A9"/>
<feature type="compositionally biased region" description="Low complexity" evidence="3">
    <location>
        <begin position="375"/>
        <end position="389"/>
    </location>
</feature>
<name>A0A8C4Z8A9_GADMO</name>
<reference evidence="5" key="2">
    <citation type="submission" date="2025-09" db="UniProtKB">
        <authorList>
            <consortium name="Ensembl"/>
        </authorList>
    </citation>
    <scope>IDENTIFICATION</scope>
</reference>
<dbReference type="GeneTree" id="ENSGT00940000160627"/>
<reference evidence="5" key="1">
    <citation type="submission" date="2025-08" db="UniProtKB">
        <authorList>
            <consortium name="Ensembl"/>
        </authorList>
    </citation>
    <scope>IDENTIFICATION</scope>
</reference>
<dbReference type="PRINTS" id="PR00452">
    <property type="entry name" value="SH3DOMAIN"/>
</dbReference>
<protein>
    <submittedName>
        <fullName evidence="5">SH3 domain containing 21</fullName>
    </submittedName>
</protein>
<dbReference type="Pfam" id="PF07653">
    <property type="entry name" value="SH3_2"/>
    <property type="match status" value="1"/>
</dbReference>
<dbReference type="Gene3D" id="2.30.30.40">
    <property type="entry name" value="SH3 Domains"/>
    <property type="match status" value="3"/>
</dbReference>
<dbReference type="GO" id="GO:0007015">
    <property type="term" value="P:actin filament organization"/>
    <property type="evidence" value="ECO:0007669"/>
    <property type="project" value="TreeGrafter"/>
</dbReference>
<dbReference type="Pfam" id="PF14604">
    <property type="entry name" value="SH3_9"/>
    <property type="match status" value="1"/>
</dbReference>
<evidence type="ECO:0000313" key="6">
    <source>
        <dbReference type="Proteomes" id="UP000694546"/>
    </source>
</evidence>
<dbReference type="Ensembl" id="ENSGMOT00000007176.2">
    <property type="protein sequence ID" value="ENSGMOP00000006975.2"/>
    <property type="gene ID" value="ENSGMOG00000006557.2"/>
</dbReference>
<accession>A0A8C4Z8A9</accession>
<dbReference type="InterPro" id="IPR050384">
    <property type="entry name" value="Endophilin_SH3RF"/>
</dbReference>
<gene>
    <name evidence="5" type="primary">sh3d21</name>
</gene>
<dbReference type="GO" id="GO:0016477">
    <property type="term" value="P:cell migration"/>
    <property type="evidence" value="ECO:0007669"/>
    <property type="project" value="TreeGrafter"/>
</dbReference>
<dbReference type="PRINTS" id="PR01887">
    <property type="entry name" value="SPECTRNALPHA"/>
</dbReference>
<dbReference type="Proteomes" id="UP000694546">
    <property type="component" value="Chromosome 6"/>
</dbReference>
<dbReference type="Pfam" id="PF00018">
    <property type="entry name" value="SH3_1"/>
    <property type="match status" value="1"/>
</dbReference>
<keyword evidence="1 2" id="KW-0728">SH3 domain</keyword>
<dbReference type="PROSITE" id="PS50002">
    <property type="entry name" value="SH3"/>
    <property type="match status" value="3"/>
</dbReference>
<evidence type="ECO:0000256" key="1">
    <source>
        <dbReference type="ARBA" id="ARBA00022443"/>
    </source>
</evidence>
<feature type="domain" description="SH3" evidence="4">
    <location>
        <begin position="77"/>
        <end position="136"/>
    </location>
</feature>
<proteinExistence type="predicted"/>
<evidence type="ECO:0000256" key="2">
    <source>
        <dbReference type="PROSITE-ProRule" id="PRU00192"/>
    </source>
</evidence>
<evidence type="ECO:0000313" key="5">
    <source>
        <dbReference type="Ensembl" id="ENSGMOP00000006975.2"/>
    </source>
</evidence>
<feature type="region of interest" description="Disordered" evidence="3">
    <location>
        <begin position="238"/>
        <end position="410"/>
    </location>
</feature>
<evidence type="ECO:0000256" key="3">
    <source>
        <dbReference type="SAM" id="MobiDB-lite"/>
    </source>
</evidence>
<dbReference type="CDD" id="cd12142">
    <property type="entry name" value="SH3_D21-like"/>
    <property type="match status" value="1"/>
</dbReference>
<sequence length="470" mass="52295">MEVLVLIDFEGTLGDEMTVRTGDLVKKVTKASEEGWLEGEIHGRRGIFPANFAKEVPVYLIGDHKREPTLRKSKMMKQQRKCEVSFSYTPLNEDELQLNVGETVVILREIEDGWWLGMKDGKVGAFPSNFAKEIFAGPKEAKNNEGKTRPKLTDAVFTKESKLPQKASVRRKPKADAERALVMFDYAPKTEDELELKKGNIVSIVNKETEDEGWWEGKLDGRQGFFPDNFVMAIPPQDAQSDAVSDPPARKEATTPPACPTPAMDRAVPTKTKDEKPDLRSNPPVKLKLPSLVRPSPPPVKDKPGKASQSKSNGDLQTADQFDGVEAAPEKLSHPTAGRAKPPGRRPPSGLLSPGQDTSEEPELLSPSRVSPLRKSQSMSKASDSKASAPRPDPEARTPPGEPSLEGLQADVRELRMALELLKTQQEQDMKEVKEELNQERQKRTMLQLQSHWSSQVHLRCFLLYINRSA</sequence>
<dbReference type="InterPro" id="IPR001452">
    <property type="entry name" value="SH3_domain"/>
</dbReference>
<feature type="domain" description="SH3" evidence="4">
    <location>
        <begin position="175"/>
        <end position="236"/>
    </location>
</feature>
<dbReference type="PANTHER" id="PTHR14167:SF6">
    <property type="entry name" value="SH3 DOMAIN-CONTAINING KINASE-BINDING PROTEIN 1"/>
    <property type="match status" value="1"/>
</dbReference>
<dbReference type="SUPFAM" id="SSF50044">
    <property type="entry name" value="SH3-domain"/>
    <property type="match status" value="3"/>
</dbReference>
<evidence type="ECO:0000259" key="4">
    <source>
        <dbReference type="PROSITE" id="PS50002"/>
    </source>
</evidence>
<dbReference type="SMART" id="SM00326">
    <property type="entry name" value="SH3"/>
    <property type="match status" value="3"/>
</dbReference>
<dbReference type="PANTHER" id="PTHR14167">
    <property type="entry name" value="SH3 DOMAIN-CONTAINING"/>
    <property type="match status" value="1"/>
</dbReference>
<keyword evidence="6" id="KW-1185">Reference proteome</keyword>
<dbReference type="OMA" id="FSYEPCN"/>
<feature type="domain" description="SH3" evidence="4">
    <location>
        <begin position="1"/>
        <end position="58"/>
    </location>
</feature>